<reference evidence="1" key="1">
    <citation type="journal article" date="2014" name="Front. Microbiol.">
        <title>High frequency of phylogenetically diverse reductive dehalogenase-homologous genes in deep subseafloor sedimentary metagenomes.</title>
        <authorList>
            <person name="Kawai M."/>
            <person name="Futagami T."/>
            <person name="Toyoda A."/>
            <person name="Takaki Y."/>
            <person name="Nishi S."/>
            <person name="Hori S."/>
            <person name="Arai W."/>
            <person name="Tsubouchi T."/>
            <person name="Morono Y."/>
            <person name="Uchiyama I."/>
            <person name="Ito T."/>
            <person name="Fujiyama A."/>
            <person name="Inagaki F."/>
            <person name="Takami H."/>
        </authorList>
    </citation>
    <scope>NUCLEOTIDE SEQUENCE</scope>
    <source>
        <strain evidence="1">Expedition CK06-06</strain>
    </source>
</reference>
<protein>
    <submittedName>
        <fullName evidence="1">Uncharacterized protein</fullName>
    </submittedName>
</protein>
<organism evidence="1">
    <name type="scientific">marine sediment metagenome</name>
    <dbReference type="NCBI Taxonomy" id="412755"/>
    <lineage>
        <taxon>unclassified sequences</taxon>
        <taxon>metagenomes</taxon>
        <taxon>ecological metagenomes</taxon>
    </lineage>
</organism>
<name>X1MKC7_9ZZZZ</name>
<dbReference type="AlphaFoldDB" id="X1MKC7"/>
<evidence type="ECO:0000313" key="1">
    <source>
        <dbReference type="EMBL" id="GAI15165.1"/>
    </source>
</evidence>
<feature type="non-terminal residue" evidence="1">
    <location>
        <position position="51"/>
    </location>
</feature>
<accession>X1MKC7</accession>
<comment type="caution">
    <text evidence="1">The sequence shown here is derived from an EMBL/GenBank/DDBJ whole genome shotgun (WGS) entry which is preliminary data.</text>
</comment>
<dbReference type="EMBL" id="BARV01009341">
    <property type="protein sequence ID" value="GAI15165.1"/>
    <property type="molecule type" value="Genomic_DNA"/>
</dbReference>
<proteinExistence type="predicted"/>
<gene>
    <name evidence="1" type="ORF">S06H3_18463</name>
</gene>
<sequence>MATLRGKSVDRPAVNLYEIGGLVMDPHDPDPFNVYNDTSWKPLLDLAENHT</sequence>